<organism evidence="2">
    <name type="scientific">Ectopseudomonas oleovorans</name>
    <name type="common">Pseudomonas oleovorans</name>
    <dbReference type="NCBI Taxonomy" id="301"/>
    <lineage>
        <taxon>Bacteria</taxon>
        <taxon>Pseudomonadati</taxon>
        <taxon>Pseudomonadota</taxon>
        <taxon>Gammaproteobacteria</taxon>
        <taxon>Pseudomonadales</taxon>
        <taxon>Pseudomonadaceae</taxon>
        <taxon>Ectopseudomonas</taxon>
    </lineage>
</organism>
<dbReference type="EMBL" id="LR130779">
    <property type="protein sequence ID" value="VDN62016.1"/>
    <property type="molecule type" value="Genomic_DNA"/>
</dbReference>
<feature type="region of interest" description="Disordered" evidence="1">
    <location>
        <begin position="1"/>
        <end position="30"/>
    </location>
</feature>
<feature type="compositionally biased region" description="Polar residues" evidence="1">
    <location>
        <begin position="10"/>
        <end position="20"/>
    </location>
</feature>
<evidence type="ECO:0000313" key="2">
    <source>
        <dbReference type="EMBL" id="VDN62016.1"/>
    </source>
</evidence>
<name>A0A653B0Z4_ECTOL</name>
<accession>A0A653B0Z4</accession>
<proteinExistence type="predicted"/>
<reference evidence="2" key="1">
    <citation type="submission" date="2018-11" db="EMBL/GenBank/DDBJ databases">
        <authorList>
            <consortium name="Genoscope - CEA"/>
            <person name="William W."/>
        </authorList>
    </citation>
    <scope>NUCLEOTIDE SEQUENCE [LARGE SCALE GENOMIC DNA]</scope>
    <source>
        <strain evidence="2">T9AD</strain>
    </source>
</reference>
<protein>
    <submittedName>
        <fullName evidence="2">Uncharacterized protein</fullName>
    </submittedName>
</protein>
<gene>
    <name evidence="2" type="ORF">POT9AD_1025</name>
</gene>
<dbReference type="AlphaFoldDB" id="A0A653B0Z4"/>
<sequence length="64" mass="6701">MVGSPGWQRATLSISAQEPGNNDAIDARPPGPLAYTCAAARSPPTTVRSSAGSRVAQPLHCLRW</sequence>
<evidence type="ECO:0000256" key="1">
    <source>
        <dbReference type="SAM" id="MobiDB-lite"/>
    </source>
</evidence>